<dbReference type="PANTHER" id="PTHR33463:SF198">
    <property type="entry name" value="RPP4C3"/>
    <property type="match status" value="1"/>
</dbReference>
<organism evidence="4 5">
    <name type="scientific">Quillaja saponaria</name>
    <name type="common">Soap bark tree</name>
    <dbReference type="NCBI Taxonomy" id="32244"/>
    <lineage>
        <taxon>Eukaryota</taxon>
        <taxon>Viridiplantae</taxon>
        <taxon>Streptophyta</taxon>
        <taxon>Embryophyta</taxon>
        <taxon>Tracheophyta</taxon>
        <taxon>Spermatophyta</taxon>
        <taxon>Magnoliopsida</taxon>
        <taxon>eudicotyledons</taxon>
        <taxon>Gunneridae</taxon>
        <taxon>Pentapetalae</taxon>
        <taxon>rosids</taxon>
        <taxon>fabids</taxon>
        <taxon>Fabales</taxon>
        <taxon>Quillajaceae</taxon>
        <taxon>Quillaja</taxon>
    </lineage>
</organism>
<evidence type="ECO:0000313" key="5">
    <source>
        <dbReference type="Proteomes" id="UP001163823"/>
    </source>
</evidence>
<feature type="domain" description="NB-ARC" evidence="3">
    <location>
        <begin position="158"/>
        <end position="288"/>
    </location>
</feature>
<keyword evidence="5" id="KW-1185">Reference proteome</keyword>
<dbReference type="GO" id="GO:0043531">
    <property type="term" value="F:ADP binding"/>
    <property type="evidence" value="ECO:0007669"/>
    <property type="project" value="InterPro"/>
</dbReference>
<dbReference type="InterPro" id="IPR027417">
    <property type="entry name" value="P-loop_NTPase"/>
</dbReference>
<evidence type="ECO:0000256" key="1">
    <source>
        <dbReference type="ARBA" id="ARBA00022821"/>
    </source>
</evidence>
<evidence type="ECO:0000259" key="3">
    <source>
        <dbReference type="Pfam" id="PF00931"/>
    </source>
</evidence>
<dbReference type="KEGG" id="qsa:O6P43_017363"/>
<dbReference type="InterPro" id="IPR050905">
    <property type="entry name" value="Plant_NBS-LRR"/>
</dbReference>
<dbReference type="PANTHER" id="PTHR33463">
    <property type="entry name" value="NB-ARC DOMAIN-CONTAINING PROTEIN-RELATED"/>
    <property type="match status" value="1"/>
</dbReference>
<dbReference type="EMBL" id="JARAOO010000007">
    <property type="protein sequence ID" value="KAJ7962091.1"/>
    <property type="molecule type" value="Genomic_DNA"/>
</dbReference>
<dbReference type="Pfam" id="PF00931">
    <property type="entry name" value="NB-ARC"/>
    <property type="match status" value="1"/>
</dbReference>
<comment type="caution">
    <text evidence="4">The sequence shown here is derived from an EMBL/GenBank/DDBJ whole genome shotgun (WGS) entry which is preliminary data.</text>
</comment>
<evidence type="ECO:0000313" key="4">
    <source>
        <dbReference type="EMBL" id="KAJ7962091.1"/>
    </source>
</evidence>
<keyword evidence="1" id="KW-0611">Plant defense</keyword>
<accession>A0AAD7LPQ0</accession>
<evidence type="ECO:0000256" key="2">
    <source>
        <dbReference type="SAM" id="Coils"/>
    </source>
</evidence>
<proteinExistence type="predicted"/>
<gene>
    <name evidence="4" type="ORF">O6P43_017363</name>
</gene>
<dbReference type="Gene3D" id="3.40.50.300">
    <property type="entry name" value="P-loop containing nucleotide triphosphate hydrolases"/>
    <property type="match status" value="1"/>
</dbReference>
<protein>
    <submittedName>
        <fullName evidence="4">Disease resistance protein</fullName>
    </submittedName>
</protein>
<reference evidence="4" key="1">
    <citation type="journal article" date="2023" name="Science">
        <title>Elucidation of the pathway for biosynthesis of saponin adjuvants from the soapbark tree.</title>
        <authorList>
            <person name="Reed J."/>
            <person name="Orme A."/>
            <person name="El-Demerdash A."/>
            <person name="Owen C."/>
            <person name="Martin L.B.B."/>
            <person name="Misra R.C."/>
            <person name="Kikuchi S."/>
            <person name="Rejzek M."/>
            <person name="Martin A.C."/>
            <person name="Harkess A."/>
            <person name="Leebens-Mack J."/>
            <person name="Louveau T."/>
            <person name="Stephenson M.J."/>
            <person name="Osbourn A."/>
        </authorList>
    </citation>
    <scope>NUCLEOTIDE SEQUENCE</scope>
    <source>
        <strain evidence="4">S10</strain>
    </source>
</reference>
<name>A0AAD7LPQ0_QUISA</name>
<feature type="coiled-coil region" evidence="2">
    <location>
        <begin position="26"/>
        <end position="60"/>
    </location>
</feature>
<dbReference type="PRINTS" id="PR00364">
    <property type="entry name" value="DISEASERSIST"/>
</dbReference>
<dbReference type="InterPro" id="IPR002182">
    <property type="entry name" value="NB-ARC"/>
</dbReference>
<dbReference type="Proteomes" id="UP001163823">
    <property type="component" value="Chromosome 7"/>
</dbReference>
<dbReference type="SUPFAM" id="SSF52540">
    <property type="entry name" value="P-loop containing nucleoside triphosphate hydrolases"/>
    <property type="match status" value="1"/>
</dbReference>
<sequence length="292" mass="32852">MDIVIAIAAKVLECTVAPIGRQLGYLIFYRSNVENLKTQAQRLEEKRDRIQREVDDAKRNGEEIHTDVQNWLSKVNELIGEANKLYEDEGHAIMECSTGSCPNVLSRHQLSRKSNKLLREVTEIQLRCNFSKVSYNPPPLPLTATLVTKDYKALDSRTKTITEILEKLKDATIQTIGVWGLGGVGKTTLAKQVAKQVEESEMFGKVVMATATVNPDVKSVQGEIADALSLRFEEESIMGRANRLRQRINQENSILVIIDDIWEGFELERTGVPLEGDHKESKLLLTSRITMC</sequence>
<keyword evidence="2" id="KW-0175">Coiled coil</keyword>
<dbReference type="AlphaFoldDB" id="A0AAD7LPQ0"/>